<dbReference type="PANTHER" id="PTHR23032">
    <property type="entry name" value="BRO1 DOMAIN-CONTAINING PROTEIN BROX"/>
    <property type="match status" value="1"/>
</dbReference>
<gene>
    <name evidence="3" type="ORF">CDCA_CDCA12G3536</name>
</gene>
<organism evidence="3 4">
    <name type="scientific">Cyanidium caldarium</name>
    <name type="common">Red alga</name>
    <dbReference type="NCBI Taxonomy" id="2771"/>
    <lineage>
        <taxon>Eukaryota</taxon>
        <taxon>Rhodophyta</taxon>
        <taxon>Bangiophyceae</taxon>
        <taxon>Cyanidiales</taxon>
        <taxon>Cyanidiaceae</taxon>
        <taxon>Cyanidium</taxon>
    </lineage>
</organism>
<dbReference type="PANTHER" id="PTHR23032:SF13">
    <property type="entry name" value="BRO1 DOMAIN-CONTAINING PROTEIN BROX"/>
    <property type="match status" value="1"/>
</dbReference>
<evidence type="ECO:0000313" key="3">
    <source>
        <dbReference type="EMBL" id="KAK4537511.1"/>
    </source>
</evidence>
<feature type="domain" description="BRO1" evidence="2">
    <location>
        <begin position="25"/>
        <end position="439"/>
    </location>
</feature>
<dbReference type="InterPro" id="IPR038499">
    <property type="entry name" value="BRO1_sf"/>
</dbReference>
<dbReference type="Gene3D" id="1.25.40.280">
    <property type="entry name" value="alix/aip1 like domains"/>
    <property type="match status" value="1"/>
</dbReference>
<dbReference type="Proteomes" id="UP001301350">
    <property type="component" value="Unassembled WGS sequence"/>
</dbReference>
<accession>A0AAV9IZF9</accession>
<keyword evidence="4" id="KW-1185">Reference proteome</keyword>
<name>A0AAV9IZF9_CYACA</name>
<dbReference type="EMBL" id="JANCYW010000012">
    <property type="protein sequence ID" value="KAK4537511.1"/>
    <property type="molecule type" value="Genomic_DNA"/>
</dbReference>
<evidence type="ECO:0000313" key="4">
    <source>
        <dbReference type="Proteomes" id="UP001301350"/>
    </source>
</evidence>
<sequence>MGNILECCGANSATGQGDAIPADLVTYQPSLKRTKAVTIPSQEDANALRESYVQPTVATPEEQETLYVKRLTRTAIAPYLCHLAAMSYLDVPAFAWSSALAPESFTERQEVPFESVNVIYLLTQATAQRAVQVKEHDWISSTEAVSVGAGELPELAAATGEPREDRRSAAYRLYVEAIEDLEAARALRDEHFTSAQALRLPTDLTDAVIEALIHQFEGQAEEIAVAKALAARPLSVKTRSASAASSSTATTNAATGSADAPAVTAKTLAMLAHSSVRHFQDALSLLDQVCPQDRQVRIHVQQERYHAWIEYLRFKVQVVTARARCLQAIDMWQTSSLQEDARGAALAAFQSSFDALEAARSHVHKSWCGASRTQREQVLQAVAILETEIMEAHAPAGEENMRLYLTEKHEHPPPLPAPRGLLRDVQAWDWRSASAEPTAG</sequence>
<comment type="caution">
    <text evidence="3">The sequence shown here is derived from an EMBL/GenBank/DDBJ whole genome shotgun (WGS) entry which is preliminary data.</text>
</comment>
<dbReference type="AlphaFoldDB" id="A0AAV9IZF9"/>
<protein>
    <recommendedName>
        <fullName evidence="2">BRO1 domain-containing protein</fullName>
    </recommendedName>
</protein>
<comment type="similarity">
    <text evidence="1">Belongs to the BROX family.</text>
</comment>
<dbReference type="SMART" id="SM01041">
    <property type="entry name" value="BRO1"/>
    <property type="match status" value="1"/>
</dbReference>
<dbReference type="InterPro" id="IPR004328">
    <property type="entry name" value="BRO1_dom"/>
</dbReference>
<proteinExistence type="inferred from homology"/>
<dbReference type="InterPro" id="IPR038898">
    <property type="entry name" value="BROX"/>
</dbReference>
<evidence type="ECO:0000256" key="1">
    <source>
        <dbReference type="ARBA" id="ARBA00008901"/>
    </source>
</evidence>
<reference evidence="3 4" key="1">
    <citation type="submission" date="2022-07" db="EMBL/GenBank/DDBJ databases">
        <title>Genome-wide signatures of adaptation to extreme environments.</title>
        <authorList>
            <person name="Cho C.H."/>
            <person name="Yoon H.S."/>
        </authorList>
    </citation>
    <scope>NUCLEOTIDE SEQUENCE [LARGE SCALE GENOMIC DNA]</scope>
    <source>
        <strain evidence="3 4">DBV 063 E5</strain>
    </source>
</reference>
<evidence type="ECO:0000259" key="2">
    <source>
        <dbReference type="SMART" id="SM01041"/>
    </source>
</evidence>